<feature type="region of interest" description="Disordered" evidence="3">
    <location>
        <begin position="396"/>
        <end position="416"/>
    </location>
</feature>
<proteinExistence type="predicted"/>
<feature type="region of interest" description="Disordered" evidence="3">
    <location>
        <begin position="274"/>
        <end position="353"/>
    </location>
</feature>
<comment type="caution">
    <text evidence="4">The sequence shown here is derived from an EMBL/GenBank/DDBJ whole genome shotgun (WGS) entry which is preliminary data.</text>
</comment>
<name>A0ABU2VGA9_9ACTN</name>
<feature type="compositionally biased region" description="Basic residues" evidence="3">
    <location>
        <begin position="276"/>
        <end position="288"/>
    </location>
</feature>
<dbReference type="InterPro" id="IPR013762">
    <property type="entry name" value="Integrase-like_cat_sf"/>
</dbReference>
<evidence type="ECO:0000313" key="5">
    <source>
        <dbReference type="Proteomes" id="UP001183824"/>
    </source>
</evidence>
<evidence type="ECO:0000256" key="3">
    <source>
        <dbReference type="SAM" id="MobiDB-lite"/>
    </source>
</evidence>
<keyword evidence="5" id="KW-1185">Reference proteome</keyword>
<keyword evidence="2" id="KW-0233">DNA recombination</keyword>
<keyword evidence="1" id="KW-0238">DNA-binding</keyword>
<evidence type="ECO:0008006" key="6">
    <source>
        <dbReference type="Google" id="ProtNLM"/>
    </source>
</evidence>
<sequence>MSDGQNAVEPVVIPAAPARPEKYDTATRAALDHIDRQAVRIIADGRPSSTRRSYAQDWASWTKFCAASGVPVLAITPGTLVMFVDWLWTQPGGKKGTCTAPSTIDRRISGTVVSARAEHGVRPEDGVARLARNRLKQLVKEMEASGESRGRGQAPPLLVEHLVKISAACPDNLRGIRDRALVLMHFAVAGHEHELAFNRVRDYADTPAGIHADLRVSKVRPRVVPVPYGSHPSICPVRAWQAWTEAADLTDPDGYAWRRLHNCWHTVMDSGLQPAVHRRHRHPRRRTRRDRDPLHRPQPPPRPGDVLPPEGPRPDRHRQAGRLGPALQGPRRLPRSRRPVGGQRPARRAVGIREQAFAAPKCEGIWDEVAATSDRRPGRERQLYFAAPRVPVRRRTAVSAAGRTRSSRMVKGWQTN</sequence>
<evidence type="ECO:0000313" key="4">
    <source>
        <dbReference type="EMBL" id="MDT0484607.1"/>
    </source>
</evidence>
<dbReference type="Gene3D" id="1.10.150.130">
    <property type="match status" value="1"/>
</dbReference>
<gene>
    <name evidence="4" type="ORF">RNB18_31230</name>
</gene>
<dbReference type="Proteomes" id="UP001183824">
    <property type="component" value="Unassembled WGS sequence"/>
</dbReference>
<reference evidence="5" key="1">
    <citation type="submission" date="2023-07" db="EMBL/GenBank/DDBJ databases">
        <title>30 novel species of actinomycetes from the DSMZ collection.</title>
        <authorList>
            <person name="Nouioui I."/>
        </authorList>
    </citation>
    <scope>NUCLEOTIDE SEQUENCE [LARGE SCALE GENOMIC DNA]</scope>
    <source>
        <strain evidence="5">DSM 41640</strain>
    </source>
</reference>
<evidence type="ECO:0000256" key="1">
    <source>
        <dbReference type="ARBA" id="ARBA00023125"/>
    </source>
</evidence>
<evidence type="ECO:0000256" key="2">
    <source>
        <dbReference type="ARBA" id="ARBA00023172"/>
    </source>
</evidence>
<dbReference type="SUPFAM" id="SSF56349">
    <property type="entry name" value="DNA breaking-rejoining enzymes"/>
    <property type="match status" value="1"/>
</dbReference>
<dbReference type="Gene3D" id="1.10.443.10">
    <property type="entry name" value="Intergrase catalytic core"/>
    <property type="match status" value="1"/>
</dbReference>
<dbReference type="SUPFAM" id="SSF47823">
    <property type="entry name" value="lambda integrase-like, N-terminal domain"/>
    <property type="match status" value="1"/>
</dbReference>
<dbReference type="RefSeq" id="WP_311717457.1">
    <property type="nucleotide sequence ID" value="NZ_JAVREZ010000012.1"/>
</dbReference>
<dbReference type="InterPro" id="IPR011010">
    <property type="entry name" value="DNA_brk_join_enz"/>
</dbReference>
<dbReference type="InterPro" id="IPR010998">
    <property type="entry name" value="Integrase_recombinase_N"/>
</dbReference>
<protein>
    <recommendedName>
        <fullName evidence="6">Integrase</fullName>
    </recommendedName>
</protein>
<dbReference type="EMBL" id="JAVREZ010000012">
    <property type="protein sequence ID" value="MDT0484607.1"/>
    <property type="molecule type" value="Genomic_DNA"/>
</dbReference>
<organism evidence="4 5">
    <name type="scientific">Streptomyces doebereineriae</name>
    <dbReference type="NCBI Taxonomy" id="3075528"/>
    <lineage>
        <taxon>Bacteria</taxon>
        <taxon>Bacillati</taxon>
        <taxon>Actinomycetota</taxon>
        <taxon>Actinomycetes</taxon>
        <taxon>Kitasatosporales</taxon>
        <taxon>Streptomycetaceae</taxon>
        <taxon>Streptomyces</taxon>
    </lineage>
</organism>
<accession>A0ABU2VGA9</accession>